<accession>A0A7H9BKN3</accession>
<sequence>MATFLISPDIDAAALGLNAEEAAVYRQLCSRRQCTSTELIKQCRIQNPHALIEAINVRLKEANSEWLILCSVTRAPLSGPTQSMRTPVGYYRLRRNAPFQALS</sequence>
<dbReference type="RefSeq" id="WP_179355731.1">
    <property type="nucleotide sequence ID" value="NZ_CP058627.1"/>
</dbReference>
<dbReference type="EMBL" id="CP058627">
    <property type="protein sequence ID" value="QLG89235.1"/>
    <property type="molecule type" value="Genomic_DNA"/>
</dbReference>
<proteinExistence type="predicted"/>
<organism evidence="1 2">
    <name type="scientific">Chitinibacter bivalviorum</name>
    <dbReference type="NCBI Taxonomy" id="2739434"/>
    <lineage>
        <taxon>Bacteria</taxon>
        <taxon>Pseudomonadati</taxon>
        <taxon>Pseudomonadota</taxon>
        <taxon>Betaproteobacteria</taxon>
        <taxon>Neisseriales</taxon>
        <taxon>Chitinibacteraceae</taxon>
        <taxon>Chitinibacter</taxon>
    </lineage>
</organism>
<name>A0A7H9BKN3_9NEIS</name>
<dbReference type="KEGG" id="chiz:HQ393_13840"/>
<gene>
    <name evidence="1" type="ORF">HQ393_13840</name>
</gene>
<reference evidence="1 2" key="1">
    <citation type="submission" date="2020-07" db="EMBL/GenBank/DDBJ databases">
        <title>Complete genome sequence of Chitinibacter sp. 2T18.</title>
        <authorList>
            <person name="Bae J.-W."/>
            <person name="Choi J.-W."/>
        </authorList>
    </citation>
    <scope>NUCLEOTIDE SEQUENCE [LARGE SCALE GENOMIC DNA]</scope>
    <source>
        <strain evidence="1 2">2T18</strain>
    </source>
</reference>
<evidence type="ECO:0000313" key="1">
    <source>
        <dbReference type="EMBL" id="QLG89235.1"/>
    </source>
</evidence>
<dbReference type="AlphaFoldDB" id="A0A7H9BKN3"/>
<evidence type="ECO:0000313" key="2">
    <source>
        <dbReference type="Proteomes" id="UP000509597"/>
    </source>
</evidence>
<dbReference type="Proteomes" id="UP000509597">
    <property type="component" value="Chromosome"/>
</dbReference>
<keyword evidence="2" id="KW-1185">Reference proteome</keyword>
<protein>
    <submittedName>
        <fullName evidence="1">Uncharacterized protein</fullName>
    </submittedName>
</protein>